<dbReference type="PATRIC" id="fig|1280947.3.peg.3683"/>
<evidence type="ECO:0000256" key="3">
    <source>
        <dbReference type="ARBA" id="ARBA00023125"/>
    </source>
</evidence>
<dbReference type="STRING" id="1280947.HY30_11140"/>
<dbReference type="PROSITE" id="PS50931">
    <property type="entry name" value="HTH_LYSR"/>
    <property type="match status" value="1"/>
</dbReference>
<dbReference type="InterPro" id="IPR000847">
    <property type="entry name" value="LysR_HTH_N"/>
</dbReference>
<keyword evidence="2" id="KW-0805">Transcription regulation</keyword>
<evidence type="ECO:0000313" key="7">
    <source>
        <dbReference type="Proteomes" id="UP000027190"/>
    </source>
</evidence>
<dbReference type="InterPro" id="IPR005119">
    <property type="entry name" value="LysR_subst-bd"/>
</dbReference>
<comment type="caution">
    <text evidence="6">The sequence shown here is derived from an EMBL/GenBank/DDBJ whole genome shotgun (WGS) entry which is preliminary data.</text>
</comment>
<keyword evidence="7" id="KW-1185">Reference proteome</keyword>
<dbReference type="PANTHER" id="PTHR30537:SF5">
    <property type="entry name" value="HTH-TYPE TRANSCRIPTIONAL ACTIVATOR TTDR-RELATED"/>
    <property type="match status" value="1"/>
</dbReference>
<evidence type="ECO:0000259" key="5">
    <source>
        <dbReference type="PROSITE" id="PS50931"/>
    </source>
</evidence>
<dbReference type="eggNOG" id="COG0583">
    <property type="taxonomic scope" value="Bacteria"/>
</dbReference>
<dbReference type="Gene3D" id="1.10.10.10">
    <property type="entry name" value="Winged helix-like DNA-binding domain superfamily/Winged helix DNA-binding domain"/>
    <property type="match status" value="1"/>
</dbReference>
<keyword evidence="4" id="KW-0804">Transcription</keyword>
<dbReference type="PANTHER" id="PTHR30537">
    <property type="entry name" value="HTH-TYPE TRANSCRIPTIONAL REGULATOR"/>
    <property type="match status" value="1"/>
</dbReference>
<dbReference type="EMBL" id="AWFG01000096">
    <property type="protein sequence ID" value="KCZ53519.1"/>
    <property type="molecule type" value="Genomic_DNA"/>
</dbReference>
<evidence type="ECO:0000313" key="6">
    <source>
        <dbReference type="EMBL" id="KCZ53519.1"/>
    </source>
</evidence>
<feature type="domain" description="HTH lysR-type" evidence="5">
    <location>
        <begin position="9"/>
        <end position="64"/>
    </location>
</feature>
<dbReference type="InterPro" id="IPR058163">
    <property type="entry name" value="LysR-type_TF_proteobact-type"/>
</dbReference>
<dbReference type="Gene3D" id="3.40.190.290">
    <property type="match status" value="1"/>
</dbReference>
<dbReference type="Pfam" id="PF03466">
    <property type="entry name" value="LysR_substrate"/>
    <property type="match status" value="1"/>
</dbReference>
<proteinExistence type="inferred from homology"/>
<name>A0A062UA70_9PROT</name>
<dbReference type="OrthoDB" id="9813056at2"/>
<dbReference type="Pfam" id="PF00126">
    <property type="entry name" value="HTH_1"/>
    <property type="match status" value="1"/>
</dbReference>
<dbReference type="SUPFAM" id="SSF46785">
    <property type="entry name" value="Winged helix' DNA-binding domain"/>
    <property type="match status" value="1"/>
</dbReference>
<evidence type="ECO:0000256" key="4">
    <source>
        <dbReference type="ARBA" id="ARBA00023163"/>
    </source>
</evidence>
<dbReference type="GO" id="GO:0003700">
    <property type="term" value="F:DNA-binding transcription factor activity"/>
    <property type="evidence" value="ECO:0007669"/>
    <property type="project" value="InterPro"/>
</dbReference>
<gene>
    <name evidence="6" type="ORF">HY30_11140</name>
</gene>
<reference evidence="6 7" key="1">
    <citation type="journal article" date="2014" name="Antonie Van Leeuwenhoek">
        <title>Hyphomonas beringensis sp. nov. and Hyphomonas chukchiensis sp. nov., isolated from surface seawater of the Bering Sea and Chukchi Sea.</title>
        <authorList>
            <person name="Li C."/>
            <person name="Lai Q."/>
            <person name="Li G."/>
            <person name="Dong C."/>
            <person name="Wang J."/>
            <person name="Liao Y."/>
            <person name="Shao Z."/>
        </authorList>
    </citation>
    <scope>NUCLEOTIDE SEQUENCE [LARGE SCALE GENOMIC DNA]</scope>
    <source>
        <strain evidence="6 7">BH-BN04-4</strain>
    </source>
</reference>
<dbReference type="FunFam" id="1.10.10.10:FF:000001">
    <property type="entry name" value="LysR family transcriptional regulator"/>
    <property type="match status" value="1"/>
</dbReference>
<evidence type="ECO:0000256" key="1">
    <source>
        <dbReference type="ARBA" id="ARBA00009437"/>
    </source>
</evidence>
<dbReference type="Proteomes" id="UP000027190">
    <property type="component" value="Unassembled WGS sequence"/>
</dbReference>
<protein>
    <recommendedName>
        <fullName evidence="5">HTH lysR-type domain-containing protein</fullName>
    </recommendedName>
</protein>
<dbReference type="CDD" id="cd08474">
    <property type="entry name" value="PBP2_CrgA_like_5"/>
    <property type="match status" value="1"/>
</dbReference>
<comment type="similarity">
    <text evidence="1">Belongs to the LysR transcriptional regulatory family.</text>
</comment>
<dbReference type="RefSeq" id="WP_081812372.1">
    <property type="nucleotide sequence ID" value="NZ_AWFG01000096.1"/>
</dbReference>
<accession>A0A062UA70</accession>
<dbReference type="GO" id="GO:0003677">
    <property type="term" value="F:DNA binding"/>
    <property type="evidence" value="ECO:0007669"/>
    <property type="project" value="UniProtKB-KW"/>
</dbReference>
<evidence type="ECO:0000256" key="2">
    <source>
        <dbReference type="ARBA" id="ARBA00023015"/>
    </source>
</evidence>
<dbReference type="AlphaFoldDB" id="A0A062UA70"/>
<keyword evidence="3" id="KW-0238">DNA-binding</keyword>
<sequence length="311" mass="33783">MSNNMPASLDELSVFLAIVRAGGFRDASRQLGVSPSTVSETLSRLEASMGVRLVSRTTRSVTPTDAGRDLAARLEPILSEARAAVESAMSSGNAVRGTLRLNVPGAVMVDILPPLVEAFLRRHPDVSVEIMVDDRFVDSVAAGCDAGIRYGERLAQDMIAVPIGPATQQAAIAASPAWLKANGRPDHPRDLLQHECIRLRFSSGALIPWEFARDGEELVVEPEGRLIVGTAGGSAAIKAAINGFGLIQGFRNWLEPHFASGALEPVLQDWWPEFEGPQLYFYSRRYMPAPLRAFVDFVAEARRAPEPRQNK</sequence>
<dbReference type="InterPro" id="IPR036390">
    <property type="entry name" value="WH_DNA-bd_sf"/>
</dbReference>
<organism evidence="6 7">
    <name type="scientific">Hyphomonas chukchiensis</name>
    <dbReference type="NCBI Taxonomy" id="1280947"/>
    <lineage>
        <taxon>Bacteria</taxon>
        <taxon>Pseudomonadati</taxon>
        <taxon>Pseudomonadota</taxon>
        <taxon>Alphaproteobacteria</taxon>
        <taxon>Hyphomonadales</taxon>
        <taxon>Hyphomonadaceae</taxon>
        <taxon>Hyphomonas</taxon>
    </lineage>
</organism>
<dbReference type="InterPro" id="IPR036388">
    <property type="entry name" value="WH-like_DNA-bd_sf"/>
</dbReference>
<dbReference type="SUPFAM" id="SSF53850">
    <property type="entry name" value="Periplasmic binding protein-like II"/>
    <property type="match status" value="1"/>
</dbReference>